<comment type="caution">
    <text evidence="2">The sequence shown here is derived from an EMBL/GenBank/DDBJ whole genome shotgun (WGS) entry which is preliminary data.</text>
</comment>
<proteinExistence type="predicted"/>
<sequence>MDGPVSAVREITQILAKSNGDRPHSPPPAYTPSRHIDLRTITARQFQQSRATQPTPVLVDRSPMATLLSGTAMADDQEDSDDGLSAISLRINTSINVSSNDNMVCLAETPADHANAIAGAVVKAIQQHSSGQCGIPMIDEEGRPRPIRIEVDAGLTVEGTGNVIGKESVVAEALRQRGQTLRRRRQESEEEAEDAAGPSKRRRPSG</sequence>
<evidence type="ECO:0000313" key="2">
    <source>
        <dbReference type="EMBL" id="POR31993.1"/>
    </source>
</evidence>
<organism evidence="2 3">
    <name type="scientific">Tolypocladium paradoxum</name>
    <dbReference type="NCBI Taxonomy" id="94208"/>
    <lineage>
        <taxon>Eukaryota</taxon>
        <taxon>Fungi</taxon>
        <taxon>Dikarya</taxon>
        <taxon>Ascomycota</taxon>
        <taxon>Pezizomycotina</taxon>
        <taxon>Sordariomycetes</taxon>
        <taxon>Hypocreomycetidae</taxon>
        <taxon>Hypocreales</taxon>
        <taxon>Ophiocordycipitaceae</taxon>
        <taxon>Tolypocladium</taxon>
    </lineage>
</organism>
<reference evidence="2 3" key="1">
    <citation type="submission" date="2018-01" db="EMBL/GenBank/DDBJ databases">
        <title>Harnessing the power of phylogenomics to disentangle the directionality and signatures of interkingdom host jumping in the parasitic fungal genus Tolypocladium.</title>
        <authorList>
            <person name="Quandt C.A."/>
            <person name="Patterson W."/>
            <person name="Spatafora J.W."/>
        </authorList>
    </citation>
    <scope>NUCLEOTIDE SEQUENCE [LARGE SCALE GENOMIC DNA]</scope>
    <source>
        <strain evidence="2 3">NRBC 100945</strain>
    </source>
</reference>
<dbReference type="AlphaFoldDB" id="A0A2S4KPA2"/>
<name>A0A2S4KPA2_9HYPO</name>
<evidence type="ECO:0000313" key="3">
    <source>
        <dbReference type="Proteomes" id="UP000237481"/>
    </source>
</evidence>
<accession>A0A2S4KPA2</accession>
<gene>
    <name evidence="2" type="ORF">TPAR_07817</name>
</gene>
<evidence type="ECO:0000256" key="1">
    <source>
        <dbReference type="SAM" id="MobiDB-lite"/>
    </source>
</evidence>
<protein>
    <submittedName>
        <fullName evidence="2">Uncharacterized protein</fullName>
    </submittedName>
</protein>
<dbReference type="EMBL" id="PKSG01000929">
    <property type="protein sequence ID" value="POR31993.1"/>
    <property type="molecule type" value="Genomic_DNA"/>
</dbReference>
<dbReference type="OrthoDB" id="5409271at2759"/>
<feature type="region of interest" description="Disordered" evidence="1">
    <location>
        <begin position="175"/>
        <end position="206"/>
    </location>
</feature>
<keyword evidence="3" id="KW-1185">Reference proteome</keyword>
<dbReference type="Proteomes" id="UP000237481">
    <property type="component" value="Unassembled WGS sequence"/>
</dbReference>